<dbReference type="Proteomes" id="UP000298049">
    <property type="component" value="Chromosome"/>
</dbReference>
<comment type="PTM">
    <text evidence="9">Cleaved by prepilin peptidase.</text>
</comment>
<dbReference type="InterPro" id="IPR003413">
    <property type="entry name" value="T2SS_GspI_C"/>
</dbReference>
<evidence type="ECO:0000256" key="1">
    <source>
        <dbReference type="ARBA" id="ARBA00004377"/>
    </source>
</evidence>
<organism evidence="11 12">
    <name type="scientific">Hydrocarboniclastica marina</name>
    <dbReference type="NCBI Taxonomy" id="2259620"/>
    <lineage>
        <taxon>Bacteria</taxon>
        <taxon>Pseudomonadati</taxon>
        <taxon>Pseudomonadota</taxon>
        <taxon>Gammaproteobacteria</taxon>
        <taxon>Alteromonadales</taxon>
        <taxon>Alteromonadaceae</taxon>
        <taxon>Hydrocarboniclastica</taxon>
    </lineage>
</organism>
<dbReference type="RefSeq" id="WP_281283914.1">
    <property type="nucleotide sequence ID" value="NZ_CP031093.1"/>
</dbReference>
<dbReference type="EMBL" id="CP031093">
    <property type="protein sequence ID" value="QCF26075.1"/>
    <property type="molecule type" value="Genomic_DNA"/>
</dbReference>
<evidence type="ECO:0000256" key="4">
    <source>
        <dbReference type="ARBA" id="ARBA00022481"/>
    </source>
</evidence>
<dbReference type="PROSITE" id="PS00409">
    <property type="entry name" value="PROKAR_NTER_METHYL"/>
    <property type="match status" value="1"/>
</dbReference>
<dbReference type="Gene3D" id="3.30.1300.30">
    <property type="entry name" value="GSPII I/J protein-like"/>
    <property type="match status" value="1"/>
</dbReference>
<dbReference type="PANTHER" id="PTHR38779">
    <property type="entry name" value="TYPE II SECRETION SYSTEM PROTEIN I-RELATED"/>
    <property type="match status" value="1"/>
</dbReference>
<keyword evidence="6" id="KW-0812">Transmembrane</keyword>
<dbReference type="GO" id="GO:0005886">
    <property type="term" value="C:plasma membrane"/>
    <property type="evidence" value="ECO:0007669"/>
    <property type="project" value="UniProtKB-SubCell"/>
</dbReference>
<dbReference type="GO" id="GO:0015627">
    <property type="term" value="C:type II protein secretion system complex"/>
    <property type="evidence" value="ECO:0007669"/>
    <property type="project" value="UniProtKB-UniRule"/>
</dbReference>
<evidence type="ECO:0000259" key="10">
    <source>
        <dbReference type="Pfam" id="PF02501"/>
    </source>
</evidence>
<dbReference type="NCBIfam" id="TIGR02532">
    <property type="entry name" value="IV_pilin_GFxxxE"/>
    <property type="match status" value="1"/>
</dbReference>
<protein>
    <recommendedName>
        <fullName evidence="9">Type II secretion system protein I</fullName>
        <shortName evidence="9">T2SS minor pseudopilin I</shortName>
    </recommendedName>
</protein>
<comment type="subcellular location">
    <subcellularLocation>
        <location evidence="1 9">Cell inner membrane</location>
        <topology evidence="1 9">Single-pass membrane protein</topology>
    </subcellularLocation>
</comment>
<keyword evidence="4 9" id="KW-0488">Methylation</keyword>
<dbReference type="AlphaFoldDB" id="A0A4P7XH60"/>
<dbReference type="GO" id="GO:0015628">
    <property type="term" value="P:protein secretion by the type II secretion system"/>
    <property type="evidence" value="ECO:0007669"/>
    <property type="project" value="UniProtKB-UniRule"/>
</dbReference>
<keyword evidence="7" id="KW-1133">Transmembrane helix</keyword>
<name>A0A4P7XH60_9ALTE</name>
<evidence type="ECO:0000256" key="8">
    <source>
        <dbReference type="ARBA" id="ARBA00023136"/>
    </source>
</evidence>
<dbReference type="NCBIfam" id="TIGR01707">
    <property type="entry name" value="gspI"/>
    <property type="match status" value="1"/>
</dbReference>
<keyword evidence="3" id="KW-1003">Cell membrane</keyword>
<dbReference type="SUPFAM" id="SSF54523">
    <property type="entry name" value="Pili subunits"/>
    <property type="match status" value="1"/>
</dbReference>
<feature type="domain" description="Type II secretion system protein GspI C-terminal" evidence="10">
    <location>
        <begin position="42"/>
        <end position="122"/>
    </location>
</feature>
<evidence type="ECO:0000256" key="9">
    <source>
        <dbReference type="RuleBase" id="RU368030"/>
    </source>
</evidence>
<keyword evidence="12" id="KW-1185">Reference proteome</keyword>
<comment type="similarity">
    <text evidence="2 9">Belongs to the GSP I family.</text>
</comment>
<dbReference type="PANTHER" id="PTHR38779:SF2">
    <property type="entry name" value="TYPE II SECRETION SYSTEM PROTEIN I-RELATED"/>
    <property type="match status" value="1"/>
</dbReference>
<dbReference type="InterPro" id="IPR012902">
    <property type="entry name" value="N_methyl_site"/>
</dbReference>
<proteinExistence type="inferred from homology"/>
<dbReference type="InterPro" id="IPR010052">
    <property type="entry name" value="T2SS_protein-GspI"/>
</dbReference>
<sequence>MKDRSAGFTLIEVLMALLVFGLIAATVQHAATLYFSHYERVENKTIAGWIAENRMTELRLAEEMPAIGKENQEIRYADQDWFTLTEISATEEPLMRRVEVTVDLIGAVDGERRQQTVLEGYLGQH</sequence>
<evidence type="ECO:0000313" key="11">
    <source>
        <dbReference type="EMBL" id="QCF26075.1"/>
    </source>
</evidence>
<evidence type="ECO:0000313" key="12">
    <source>
        <dbReference type="Proteomes" id="UP000298049"/>
    </source>
</evidence>
<evidence type="ECO:0000256" key="7">
    <source>
        <dbReference type="ARBA" id="ARBA00022989"/>
    </source>
</evidence>
<accession>A0A4P7XH60</accession>
<evidence type="ECO:0000256" key="2">
    <source>
        <dbReference type="ARBA" id="ARBA00008358"/>
    </source>
</evidence>
<comment type="subunit">
    <text evidence="9">Type II secretion is composed of four main components: the outer membrane complex, the inner membrane complex, the cytoplasmic secretion ATPase and the periplasm-spanning pseudopilus.</text>
</comment>
<evidence type="ECO:0000256" key="5">
    <source>
        <dbReference type="ARBA" id="ARBA00022519"/>
    </source>
</evidence>
<dbReference type="Pfam" id="PF02501">
    <property type="entry name" value="T2SSI"/>
    <property type="match status" value="1"/>
</dbReference>
<dbReference type="KEGG" id="hmi:soil367_09115"/>
<gene>
    <name evidence="11" type="primary">gspI</name>
    <name evidence="11" type="ORF">soil367_09115</name>
</gene>
<evidence type="ECO:0000256" key="6">
    <source>
        <dbReference type="ARBA" id="ARBA00022692"/>
    </source>
</evidence>
<keyword evidence="8" id="KW-0472">Membrane</keyword>
<comment type="function">
    <text evidence="9">Component of the type II secretion system required for the energy-dependent secretion of extracellular factors such as proteases and toxins from the periplasm.</text>
</comment>
<evidence type="ECO:0000256" key="3">
    <source>
        <dbReference type="ARBA" id="ARBA00022475"/>
    </source>
</evidence>
<dbReference type="Pfam" id="PF07963">
    <property type="entry name" value="N_methyl"/>
    <property type="match status" value="1"/>
</dbReference>
<keyword evidence="5 9" id="KW-0997">Cell inner membrane</keyword>
<reference evidence="11 12" key="1">
    <citation type="submission" date="2018-07" db="EMBL/GenBank/DDBJ databases">
        <title>Marsedoiliclastica nanhaica gen. nov. sp. nov., a novel marine hydrocarbonoclastic bacterium isolated from an in-situ enriched hydrocarbon-degrading consortium in deep-sea sediment.</title>
        <authorList>
            <person name="Dong C."/>
            <person name="Ma T."/>
            <person name="Liu R."/>
            <person name="Shao Z."/>
        </authorList>
    </citation>
    <scope>NUCLEOTIDE SEQUENCE [LARGE SCALE GENOMIC DNA]</scope>
    <source>
        <strain evidence="12">soil36-7</strain>
    </source>
</reference>
<dbReference type="InterPro" id="IPR045584">
    <property type="entry name" value="Pilin-like"/>
</dbReference>